<gene>
    <name evidence="1" type="ORF">AUR04nite_18670</name>
</gene>
<dbReference type="InterPro" id="IPR010282">
    <property type="entry name" value="Uncharacterised_HutD/Ves"/>
</dbReference>
<dbReference type="InterPro" id="IPR011051">
    <property type="entry name" value="RmlC_Cupin_sf"/>
</dbReference>
<proteinExistence type="predicted"/>
<comment type="caution">
    <text evidence="1">The sequence shown here is derived from an EMBL/GenBank/DDBJ whole genome shotgun (WGS) entry which is preliminary data.</text>
</comment>
<reference evidence="1 2" key="1">
    <citation type="submission" date="2019-06" db="EMBL/GenBank/DDBJ databases">
        <title>Whole genome shotgun sequence of Glutamicibacter uratoxydans NBRC 15515.</title>
        <authorList>
            <person name="Hosoyama A."/>
            <person name="Uohara A."/>
            <person name="Ohji S."/>
            <person name="Ichikawa N."/>
        </authorList>
    </citation>
    <scope>NUCLEOTIDE SEQUENCE [LARGE SCALE GENOMIC DNA]</scope>
    <source>
        <strain evidence="1 2">NBRC 15515</strain>
    </source>
</reference>
<organism evidence="1 2">
    <name type="scientific">Glutamicibacter uratoxydans</name>
    <name type="common">Arthrobacter uratoxydans</name>
    <dbReference type="NCBI Taxonomy" id="43667"/>
    <lineage>
        <taxon>Bacteria</taxon>
        <taxon>Bacillati</taxon>
        <taxon>Actinomycetota</taxon>
        <taxon>Actinomycetes</taxon>
        <taxon>Micrococcales</taxon>
        <taxon>Micrococcaceae</taxon>
        <taxon>Glutamicibacter</taxon>
    </lineage>
</organism>
<protein>
    <recommendedName>
        <fullName evidence="3">HutD-family protein</fullName>
    </recommendedName>
</protein>
<sequence>MSNSTAQFSAGAVIPLAQSTKQNWELGQVRLIAHGSLAESGALIASELPDSSWQLSVRSIEKAAAFSSPFQTQVFTLIAGDFVQLEFDGQAQGLEPLRPLKISTDAPIVSSQPTEELLVLHVAADPAKARATVRIIELSKKRDQYLFDGQLGFLVQGSAKLVVDEAETALALRDTVIGSDAGEPRINGRGFMAVVSFDRP</sequence>
<evidence type="ECO:0008006" key="3">
    <source>
        <dbReference type="Google" id="ProtNLM"/>
    </source>
</evidence>
<keyword evidence="2" id="KW-1185">Reference proteome</keyword>
<evidence type="ECO:0000313" key="1">
    <source>
        <dbReference type="EMBL" id="GED06335.1"/>
    </source>
</evidence>
<dbReference type="SUPFAM" id="SSF51182">
    <property type="entry name" value="RmlC-like cupins"/>
    <property type="match status" value="1"/>
</dbReference>
<name>A0A4Y4DRV2_GLUUR</name>
<dbReference type="Proteomes" id="UP000316612">
    <property type="component" value="Unassembled WGS sequence"/>
</dbReference>
<dbReference type="AlphaFoldDB" id="A0A4Y4DRV2"/>
<accession>A0A4Y4DRV2</accession>
<evidence type="ECO:0000313" key="2">
    <source>
        <dbReference type="Proteomes" id="UP000316612"/>
    </source>
</evidence>
<dbReference type="RefSeq" id="WP_170184157.1">
    <property type="nucleotide sequence ID" value="NZ_BAAAJL010000011.1"/>
</dbReference>
<dbReference type="Pfam" id="PF05962">
    <property type="entry name" value="HutD"/>
    <property type="match status" value="1"/>
</dbReference>
<dbReference type="EMBL" id="BJNY01000009">
    <property type="protein sequence ID" value="GED06335.1"/>
    <property type="molecule type" value="Genomic_DNA"/>
</dbReference>